<feature type="site" description="Stabilizes the phosphoryl group" evidence="10">
    <location>
        <position position="51"/>
    </location>
</feature>
<feature type="active site" description="Nucleophile" evidence="8">
    <location>
        <position position="11"/>
    </location>
</feature>
<protein>
    <recommendedName>
        <fullName evidence="6 7">D,D-heptose 1,7-bisphosphate phosphatase</fullName>
        <ecNumber evidence="7">3.1.3.-</ecNumber>
    </recommendedName>
</protein>
<dbReference type="Proteomes" id="UP000007844">
    <property type="component" value="Chromosome"/>
</dbReference>
<keyword evidence="11" id="KW-0460">Magnesium</keyword>
<evidence type="ECO:0000256" key="3">
    <source>
        <dbReference type="ARBA" id="ARBA00022723"/>
    </source>
</evidence>
<keyword evidence="2 7" id="KW-0963">Cytoplasm</keyword>
<evidence type="ECO:0000256" key="8">
    <source>
        <dbReference type="PIRSR" id="PIRSR004682-1"/>
    </source>
</evidence>
<feature type="binding site" evidence="11">
    <location>
        <position position="92"/>
    </location>
    <ligand>
        <name>Zn(2+)</name>
        <dbReference type="ChEBI" id="CHEBI:29105"/>
    </ligand>
</feature>
<feature type="binding site" evidence="11">
    <location>
        <position position="9"/>
    </location>
    <ligand>
        <name>Mg(2+)</name>
        <dbReference type="ChEBI" id="CHEBI:18420"/>
    </ligand>
</feature>
<comment type="similarity">
    <text evidence="7">Belongs to the gmhB family.</text>
</comment>
<dbReference type="PANTHER" id="PTHR42891">
    <property type="entry name" value="D-GLYCERO-BETA-D-MANNO-HEPTOSE-1,7-BISPHOSPHATE 7-PHOSPHATASE"/>
    <property type="match status" value="1"/>
</dbReference>
<dbReference type="EMBL" id="CP003221">
    <property type="protein sequence ID" value="EGJ50830.1"/>
    <property type="molecule type" value="Genomic_DNA"/>
</dbReference>
<keyword evidence="4 7" id="KW-0378">Hydrolase</keyword>
<dbReference type="InterPro" id="IPR006543">
    <property type="entry name" value="Histidinol-phos"/>
</dbReference>
<keyword evidence="3 11" id="KW-0479">Metal-binding</keyword>
<dbReference type="NCBIfam" id="TIGR01662">
    <property type="entry name" value="HAD-SF-IIIA"/>
    <property type="match status" value="1"/>
</dbReference>
<evidence type="ECO:0000313" key="12">
    <source>
        <dbReference type="EMBL" id="EGJ50830.1"/>
    </source>
</evidence>
<feature type="binding site" evidence="11">
    <location>
        <position position="127"/>
    </location>
    <ligand>
        <name>Mg(2+)</name>
        <dbReference type="ChEBI" id="CHEBI:18420"/>
    </ligand>
</feature>
<comment type="subcellular location">
    <subcellularLocation>
        <location evidence="1 7">Cytoplasm</location>
    </subcellularLocation>
</comment>
<feature type="binding site" evidence="11">
    <location>
        <position position="90"/>
    </location>
    <ligand>
        <name>Zn(2+)</name>
        <dbReference type="ChEBI" id="CHEBI:29105"/>
    </ligand>
</feature>
<dbReference type="GO" id="GO:0016791">
    <property type="term" value="F:phosphatase activity"/>
    <property type="evidence" value="ECO:0007669"/>
    <property type="project" value="InterPro"/>
</dbReference>
<keyword evidence="11" id="KW-0862">Zinc</keyword>
<evidence type="ECO:0000313" key="13">
    <source>
        <dbReference type="Proteomes" id="UP000007844"/>
    </source>
</evidence>
<dbReference type="KEGG" id="daf:Desaf_2507"/>
<comment type="cofactor">
    <cofactor evidence="11">
        <name>Mg(2+)</name>
        <dbReference type="ChEBI" id="CHEBI:18420"/>
    </cofactor>
</comment>
<keyword evidence="13" id="KW-1185">Reference proteome</keyword>
<feature type="binding site" evidence="11">
    <location>
        <position position="98"/>
    </location>
    <ligand>
        <name>Zn(2+)</name>
        <dbReference type="ChEBI" id="CHEBI:29105"/>
    </ligand>
</feature>
<evidence type="ECO:0000256" key="11">
    <source>
        <dbReference type="PIRSR" id="PIRSR004682-4"/>
    </source>
</evidence>
<feature type="binding site" evidence="11">
    <location>
        <position position="100"/>
    </location>
    <ligand>
        <name>Zn(2+)</name>
        <dbReference type="ChEBI" id="CHEBI:29105"/>
    </ligand>
</feature>
<dbReference type="GO" id="GO:0005737">
    <property type="term" value="C:cytoplasm"/>
    <property type="evidence" value="ECO:0007669"/>
    <property type="project" value="UniProtKB-SubCell"/>
</dbReference>
<dbReference type="InterPro" id="IPR023214">
    <property type="entry name" value="HAD_sf"/>
</dbReference>
<dbReference type="RefSeq" id="WP_014260526.1">
    <property type="nucleotide sequence ID" value="NC_016629.1"/>
</dbReference>
<feature type="site" description="Contributes to substrate recognition" evidence="10">
    <location>
        <position position="101"/>
    </location>
</feature>
<evidence type="ECO:0000256" key="2">
    <source>
        <dbReference type="ARBA" id="ARBA00022490"/>
    </source>
</evidence>
<dbReference type="GO" id="GO:0046872">
    <property type="term" value="F:metal ion binding"/>
    <property type="evidence" value="ECO:0007669"/>
    <property type="project" value="UniProtKB-KW"/>
</dbReference>
<feature type="binding site" evidence="9">
    <location>
        <begin position="101"/>
        <end position="102"/>
    </location>
    <ligand>
        <name>substrate</name>
    </ligand>
</feature>
<comment type="cofactor">
    <cofactor evidence="11">
        <name>Zn(2+)</name>
        <dbReference type="ChEBI" id="CHEBI:29105"/>
    </cofactor>
</comment>
<gene>
    <name evidence="12" type="ORF">Desaf_2507</name>
</gene>
<dbReference type="Gene3D" id="3.40.50.1000">
    <property type="entry name" value="HAD superfamily/HAD-like"/>
    <property type="match status" value="1"/>
</dbReference>
<dbReference type="Pfam" id="PF13242">
    <property type="entry name" value="Hydrolase_like"/>
    <property type="match status" value="1"/>
</dbReference>
<evidence type="ECO:0000256" key="10">
    <source>
        <dbReference type="PIRSR" id="PIRSR004682-3"/>
    </source>
</evidence>
<feature type="binding site" evidence="9">
    <location>
        <begin position="17"/>
        <end position="20"/>
    </location>
    <ligand>
        <name>substrate</name>
    </ligand>
</feature>
<dbReference type="InterPro" id="IPR004446">
    <property type="entry name" value="Heptose_bisP_phosphatase"/>
</dbReference>
<evidence type="ECO:0000256" key="5">
    <source>
        <dbReference type="ARBA" id="ARBA00023277"/>
    </source>
</evidence>
<dbReference type="SUPFAM" id="SSF56784">
    <property type="entry name" value="HAD-like"/>
    <property type="match status" value="1"/>
</dbReference>
<name>F3YZ74_DESAF</name>
<evidence type="ECO:0000256" key="6">
    <source>
        <dbReference type="ARBA" id="ARBA00031828"/>
    </source>
</evidence>
<dbReference type="EC" id="3.1.3.-" evidence="7"/>
<feature type="binding site" evidence="11">
    <location>
        <position position="128"/>
    </location>
    <ligand>
        <name>Mg(2+)</name>
        <dbReference type="ChEBI" id="CHEBI:18420"/>
    </ligand>
</feature>
<dbReference type="AlphaFoldDB" id="F3YZ74"/>
<evidence type="ECO:0000256" key="7">
    <source>
        <dbReference type="PIRNR" id="PIRNR004682"/>
    </source>
</evidence>
<feature type="binding site" evidence="9">
    <location>
        <begin position="9"/>
        <end position="11"/>
    </location>
    <ligand>
        <name>substrate</name>
    </ligand>
</feature>
<dbReference type="CDD" id="cd07503">
    <property type="entry name" value="HAD_HisB-N"/>
    <property type="match status" value="1"/>
</dbReference>
<feature type="binding site" evidence="11">
    <location>
        <position position="11"/>
    </location>
    <ligand>
        <name>Mg(2+)</name>
        <dbReference type="ChEBI" id="CHEBI:18420"/>
    </ligand>
</feature>
<feature type="binding site" evidence="9">
    <location>
        <begin position="51"/>
        <end position="54"/>
    </location>
    <ligand>
        <name>substrate</name>
    </ligand>
</feature>
<dbReference type="eggNOG" id="COG0241">
    <property type="taxonomic scope" value="Bacteria"/>
</dbReference>
<dbReference type="InterPro" id="IPR006549">
    <property type="entry name" value="HAD-SF_hydro_IIIA"/>
</dbReference>
<reference evidence="12 13" key="1">
    <citation type="journal article" date="2011" name="J. Bacteriol.">
        <title>Genome sequence of the mercury-methylating and pleomorphic Desulfovibrio africanus Strain Walvis Bay.</title>
        <authorList>
            <person name="Brown S.D."/>
            <person name="Wall J.D."/>
            <person name="Kucken A.M."/>
            <person name="Gilmour C.C."/>
            <person name="Podar M."/>
            <person name="Brandt C.C."/>
            <person name="Teshima H."/>
            <person name="Detter J.C."/>
            <person name="Han C.S."/>
            <person name="Land M.L."/>
            <person name="Lucas S."/>
            <person name="Han J."/>
            <person name="Pennacchio L."/>
            <person name="Nolan M."/>
            <person name="Pitluck S."/>
            <person name="Woyke T."/>
            <person name="Goodwin L."/>
            <person name="Palumbo A.V."/>
            <person name="Elias D.A."/>
        </authorList>
    </citation>
    <scope>NUCLEOTIDE SEQUENCE [LARGE SCALE GENOMIC DNA]</scope>
    <source>
        <strain evidence="12 13">Walvis Bay</strain>
    </source>
</reference>
<dbReference type="NCBIfam" id="TIGR01656">
    <property type="entry name" value="Histidinol-ppas"/>
    <property type="match status" value="1"/>
</dbReference>
<feature type="binding site" evidence="9">
    <location>
        <position position="128"/>
    </location>
    <ligand>
        <name>substrate</name>
    </ligand>
</feature>
<proteinExistence type="inferred from homology"/>
<accession>F3YZ74</accession>
<evidence type="ECO:0000256" key="1">
    <source>
        <dbReference type="ARBA" id="ARBA00004496"/>
    </source>
</evidence>
<feature type="active site" description="Nucleophile" evidence="8">
    <location>
        <position position="9"/>
    </location>
</feature>
<dbReference type="PANTHER" id="PTHR42891:SF1">
    <property type="entry name" value="D-GLYCERO-BETA-D-MANNO-HEPTOSE-1,7-BISPHOSPHATE 7-PHOSPHATASE"/>
    <property type="match status" value="1"/>
</dbReference>
<dbReference type="STRING" id="690850.Desaf_2507"/>
<dbReference type="HOGENOM" id="CLU_085077_2_1_7"/>
<evidence type="ECO:0000256" key="4">
    <source>
        <dbReference type="ARBA" id="ARBA00022801"/>
    </source>
</evidence>
<sequence length="177" mass="18770">MTKRYVVLDRDGTIIVDKHYLADPEGVELLPGAVEGLARLAGAGLGLVVATNQSGIGRGYFCEEDLHLVNARLSEVLAEHGVHIERYYFCPHGPEADCACRKPCTGLLDQAARELGLDPRLAFVIGDKVSDVELGRRAGAVSILVRTGKGAACEAKAGADYTVDDLAAAAEVILKLL</sequence>
<organism evidence="12 13">
    <name type="scientific">Desulfocurvibacter africanus subsp. africanus str. Walvis Bay</name>
    <dbReference type="NCBI Taxonomy" id="690850"/>
    <lineage>
        <taxon>Bacteria</taxon>
        <taxon>Pseudomonadati</taxon>
        <taxon>Thermodesulfobacteriota</taxon>
        <taxon>Desulfovibrionia</taxon>
        <taxon>Desulfovibrionales</taxon>
        <taxon>Desulfovibrionaceae</taxon>
        <taxon>Desulfocurvibacter</taxon>
    </lineage>
</organism>
<dbReference type="GO" id="GO:0005975">
    <property type="term" value="P:carbohydrate metabolic process"/>
    <property type="evidence" value="ECO:0007669"/>
    <property type="project" value="InterPro"/>
</dbReference>
<dbReference type="InterPro" id="IPR036412">
    <property type="entry name" value="HAD-like_sf"/>
</dbReference>
<feature type="site" description="Stabilizes the phosphoryl group" evidence="10">
    <location>
        <position position="102"/>
    </location>
</feature>
<keyword evidence="5 7" id="KW-0119">Carbohydrate metabolism</keyword>
<evidence type="ECO:0000256" key="9">
    <source>
        <dbReference type="PIRSR" id="PIRSR004682-2"/>
    </source>
</evidence>
<dbReference type="PIRSF" id="PIRSF004682">
    <property type="entry name" value="GmhB"/>
    <property type="match status" value="1"/>
</dbReference>